<feature type="region of interest" description="Disordered" evidence="1">
    <location>
        <begin position="1"/>
        <end position="75"/>
    </location>
</feature>
<dbReference type="PANTHER" id="PTHR28002">
    <property type="entry name" value="MIOREX COMPLEX COMPONENT 11"/>
    <property type="match status" value="1"/>
</dbReference>
<keyword evidence="2" id="KW-0472">Membrane</keyword>
<feature type="compositionally biased region" description="Low complexity" evidence="1">
    <location>
        <begin position="20"/>
        <end position="29"/>
    </location>
</feature>
<comment type="caution">
    <text evidence="3">The sequence shown here is derived from an EMBL/GenBank/DDBJ whole genome shotgun (WGS) entry which is preliminary data.</text>
</comment>
<feature type="transmembrane region" description="Helical" evidence="2">
    <location>
        <begin position="94"/>
        <end position="113"/>
    </location>
</feature>
<evidence type="ECO:0000256" key="1">
    <source>
        <dbReference type="SAM" id="MobiDB-lite"/>
    </source>
</evidence>
<organism evidence="3 4">
    <name type="scientific">Tuber magnatum</name>
    <name type="common">white Piedmont truffle</name>
    <dbReference type="NCBI Taxonomy" id="42249"/>
    <lineage>
        <taxon>Eukaryota</taxon>
        <taxon>Fungi</taxon>
        <taxon>Dikarya</taxon>
        <taxon>Ascomycota</taxon>
        <taxon>Pezizomycotina</taxon>
        <taxon>Pezizomycetes</taxon>
        <taxon>Pezizales</taxon>
        <taxon>Tuberaceae</taxon>
        <taxon>Tuber</taxon>
    </lineage>
</organism>
<name>A0A317SGC9_9PEZI</name>
<accession>A0A317SGC9</accession>
<dbReference type="AlphaFoldDB" id="A0A317SGC9"/>
<feature type="compositionally biased region" description="Pro residues" evidence="1">
    <location>
        <begin position="1"/>
        <end position="18"/>
    </location>
</feature>
<keyword evidence="2" id="KW-0812">Transmembrane</keyword>
<evidence type="ECO:0000256" key="2">
    <source>
        <dbReference type="SAM" id="Phobius"/>
    </source>
</evidence>
<dbReference type="InterPro" id="IPR018811">
    <property type="entry name" value="MRX11"/>
</dbReference>
<dbReference type="Proteomes" id="UP000246991">
    <property type="component" value="Unassembled WGS sequence"/>
</dbReference>
<proteinExistence type="predicted"/>
<feature type="compositionally biased region" description="Pro residues" evidence="1">
    <location>
        <begin position="30"/>
        <end position="68"/>
    </location>
</feature>
<sequence>MIIPPTPSTKAPPTPKPSRPTHNPPNAAHPIPPLTPPPPPPPDPPLPAPQVPRQRPPPLHNPQPPPETPSSLPKALQKYAAHFRDRPLSHITSFLILHELTAIVPLGGLFLFFHKTRWTPPGVSGEWVVAGVERFGKYV</sequence>
<keyword evidence="2" id="KW-1133">Transmembrane helix</keyword>
<keyword evidence="4" id="KW-1185">Reference proteome</keyword>
<dbReference type="STRING" id="42249.A0A317SGC9"/>
<dbReference type="OrthoDB" id="5580261at2759"/>
<dbReference type="EMBL" id="PYWC01000094">
    <property type="protein sequence ID" value="PWW72767.1"/>
    <property type="molecule type" value="Genomic_DNA"/>
</dbReference>
<reference evidence="3 4" key="1">
    <citation type="submission" date="2018-03" db="EMBL/GenBank/DDBJ databases">
        <title>Genomes of Pezizomycetes fungi and the evolution of truffles.</title>
        <authorList>
            <person name="Murat C."/>
            <person name="Payen T."/>
            <person name="Noel B."/>
            <person name="Kuo A."/>
            <person name="Martin F.M."/>
        </authorList>
    </citation>
    <scope>NUCLEOTIDE SEQUENCE [LARGE SCALE GENOMIC DNA]</scope>
    <source>
        <strain evidence="3">091103-1</strain>
    </source>
</reference>
<gene>
    <name evidence="3" type="ORF">C7212DRAFT_223318</name>
</gene>
<evidence type="ECO:0000313" key="3">
    <source>
        <dbReference type="EMBL" id="PWW72767.1"/>
    </source>
</evidence>
<dbReference type="Pfam" id="PF10306">
    <property type="entry name" value="FLILHELTA"/>
    <property type="match status" value="1"/>
</dbReference>
<dbReference type="PANTHER" id="PTHR28002:SF1">
    <property type="entry name" value="MIOREX COMPLEX COMPONENT 11"/>
    <property type="match status" value="1"/>
</dbReference>
<evidence type="ECO:0000313" key="4">
    <source>
        <dbReference type="Proteomes" id="UP000246991"/>
    </source>
</evidence>
<protein>
    <submittedName>
        <fullName evidence="3">Uncharacterized protein</fullName>
    </submittedName>
</protein>
<dbReference type="GO" id="GO:0005739">
    <property type="term" value="C:mitochondrion"/>
    <property type="evidence" value="ECO:0007669"/>
    <property type="project" value="TreeGrafter"/>
</dbReference>